<organism evidence="1 2">
    <name type="scientific">Scutellospora calospora</name>
    <dbReference type="NCBI Taxonomy" id="85575"/>
    <lineage>
        <taxon>Eukaryota</taxon>
        <taxon>Fungi</taxon>
        <taxon>Fungi incertae sedis</taxon>
        <taxon>Mucoromycota</taxon>
        <taxon>Glomeromycotina</taxon>
        <taxon>Glomeromycetes</taxon>
        <taxon>Diversisporales</taxon>
        <taxon>Gigasporaceae</taxon>
        <taxon>Scutellospora</taxon>
    </lineage>
</organism>
<protein>
    <submittedName>
        <fullName evidence="1">5534_t:CDS:1</fullName>
    </submittedName>
</protein>
<evidence type="ECO:0000313" key="1">
    <source>
        <dbReference type="EMBL" id="CAG8706320.1"/>
    </source>
</evidence>
<accession>A0ACA9PET6</accession>
<evidence type="ECO:0000313" key="2">
    <source>
        <dbReference type="Proteomes" id="UP000789860"/>
    </source>
</evidence>
<dbReference type="Proteomes" id="UP000789860">
    <property type="component" value="Unassembled WGS sequence"/>
</dbReference>
<keyword evidence="2" id="KW-1185">Reference proteome</keyword>
<reference evidence="1" key="1">
    <citation type="submission" date="2021-06" db="EMBL/GenBank/DDBJ databases">
        <authorList>
            <person name="Kallberg Y."/>
            <person name="Tangrot J."/>
            <person name="Rosling A."/>
        </authorList>
    </citation>
    <scope>NUCLEOTIDE SEQUENCE</scope>
    <source>
        <strain evidence="1">AU212A</strain>
    </source>
</reference>
<name>A0ACA9PET6_9GLOM</name>
<gene>
    <name evidence="1" type="ORF">SCALOS_LOCUS10697</name>
</gene>
<sequence>ELRKEFKKLSTKTPPSSVEKERKELEKELQAIINKYQKAGIATNFEKELNEYNHRTTGEGMHFHHADT</sequence>
<comment type="caution">
    <text evidence="1">The sequence shown here is derived from an EMBL/GenBank/DDBJ whole genome shotgun (WGS) entry which is preliminary data.</text>
</comment>
<feature type="non-terminal residue" evidence="1">
    <location>
        <position position="1"/>
    </location>
</feature>
<proteinExistence type="predicted"/>
<dbReference type="EMBL" id="CAJVPM010041455">
    <property type="protein sequence ID" value="CAG8706320.1"/>
    <property type="molecule type" value="Genomic_DNA"/>
</dbReference>